<dbReference type="PROSITE" id="PS50109">
    <property type="entry name" value="HIS_KIN"/>
    <property type="match status" value="1"/>
</dbReference>
<evidence type="ECO:0000313" key="7">
    <source>
        <dbReference type="Proteomes" id="UP000195221"/>
    </source>
</evidence>
<gene>
    <name evidence="6" type="ORF">PAMC26577_04260</name>
</gene>
<keyword evidence="6" id="KW-0418">Kinase</keyword>
<dbReference type="PANTHER" id="PTHR43547">
    <property type="entry name" value="TWO-COMPONENT HISTIDINE KINASE"/>
    <property type="match status" value="1"/>
</dbReference>
<comment type="catalytic activity">
    <reaction evidence="1">
        <text>ATP + protein L-histidine = ADP + protein N-phospho-L-histidine.</text>
        <dbReference type="EC" id="2.7.13.3"/>
    </reaction>
</comment>
<feature type="region of interest" description="Disordered" evidence="4">
    <location>
        <begin position="1"/>
        <end position="20"/>
    </location>
</feature>
<dbReference type="RefSeq" id="WP_305954587.1">
    <property type="nucleotide sequence ID" value="NZ_MSRG01000013.1"/>
</dbReference>
<reference evidence="6 7" key="1">
    <citation type="submission" date="2017-03" db="EMBL/GenBank/DDBJ databases">
        <title>Genome analysis of strain PAMC 26577.</title>
        <authorList>
            <person name="Oh H.-M."/>
            <person name="Yang J.-A."/>
        </authorList>
    </citation>
    <scope>NUCLEOTIDE SEQUENCE [LARGE SCALE GENOMIC DNA]</scope>
    <source>
        <strain evidence="6 7">PAMC 26577</strain>
    </source>
</reference>
<dbReference type="Gene3D" id="3.30.565.10">
    <property type="entry name" value="Histidine kinase-like ATPase, C-terminal domain"/>
    <property type="match status" value="1"/>
</dbReference>
<dbReference type="SUPFAM" id="SSF47384">
    <property type="entry name" value="Homodimeric domain of signal transducing histidine kinase"/>
    <property type="match status" value="1"/>
</dbReference>
<sequence length="376" mass="39811">MTTSFSGTVETGRAPRPEAPVAGTDGVLVLNAAQRCLSADTVLTHLFDLDARAFEGQALADTPLPKTLIAVLAEAADAALAAGSVRRARVSIDEGGTRAFSILALPGKDSVTLIVSPCSLDTAAQTQQKQTDERTAHLRAEAALFMRDHVLGVVSHDLRGPLNAIHSWGYVLERKVDTADASAQRALGGIRSGVEQQVKLIEQSIDTTRAETKTLALNRVPLALRPLLEHAAGEARASLATAREVSLQVKSALAEEQIIGDNERLTQALWLMLAFATEGSAAGSTVITEARVEDGVFVAIVSFTASVKALTDPDLPHALEAFARKQATLPREAARIAWGLALCKRVAEAHGGTFEHDDVTDDANVMLKLRVPLSGT</sequence>
<dbReference type="Proteomes" id="UP000195221">
    <property type="component" value="Unassembled WGS sequence"/>
</dbReference>
<evidence type="ECO:0000256" key="2">
    <source>
        <dbReference type="ARBA" id="ARBA00012438"/>
    </source>
</evidence>
<evidence type="ECO:0000259" key="5">
    <source>
        <dbReference type="PROSITE" id="PS50109"/>
    </source>
</evidence>
<dbReference type="Gene3D" id="1.10.287.130">
    <property type="match status" value="1"/>
</dbReference>
<dbReference type="CDD" id="cd00082">
    <property type="entry name" value="HisKA"/>
    <property type="match status" value="1"/>
</dbReference>
<protein>
    <recommendedName>
        <fullName evidence="2">histidine kinase</fullName>
        <ecNumber evidence="2">2.7.13.3</ecNumber>
    </recommendedName>
</protein>
<dbReference type="SMART" id="SM00388">
    <property type="entry name" value="HisKA"/>
    <property type="match status" value="1"/>
</dbReference>
<accession>A0A242N577</accession>
<comment type="caution">
    <text evidence="6">The sequence shown here is derived from an EMBL/GenBank/DDBJ whole genome shotgun (WGS) entry which is preliminary data.</text>
</comment>
<dbReference type="AlphaFoldDB" id="A0A242N577"/>
<evidence type="ECO:0000313" key="6">
    <source>
        <dbReference type="EMBL" id="OTP78817.1"/>
    </source>
</evidence>
<keyword evidence="6" id="KW-0808">Transferase</keyword>
<dbReference type="InterPro" id="IPR036890">
    <property type="entry name" value="HATPase_C_sf"/>
</dbReference>
<dbReference type="InterPro" id="IPR003661">
    <property type="entry name" value="HisK_dim/P_dom"/>
</dbReference>
<evidence type="ECO:0000256" key="1">
    <source>
        <dbReference type="ARBA" id="ARBA00000085"/>
    </source>
</evidence>
<dbReference type="EC" id="2.7.13.3" evidence="2"/>
<dbReference type="PANTHER" id="PTHR43547:SF2">
    <property type="entry name" value="HYBRID SIGNAL TRANSDUCTION HISTIDINE KINASE C"/>
    <property type="match status" value="1"/>
</dbReference>
<feature type="domain" description="Histidine kinase" evidence="5">
    <location>
        <begin position="153"/>
        <end position="375"/>
    </location>
</feature>
<evidence type="ECO:0000256" key="4">
    <source>
        <dbReference type="SAM" id="MobiDB-lite"/>
    </source>
</evidence>
<dbReference type="InterPro" id="IPR005467">
    <property type="entry name" value="His_kinase_dom"/>
</dbReference>
<proteinExistence type="predicted"/>
<keyword evidence="3" id="KW-0597">Phosphoprotein</keyword>
<organism evidence="6 7">
    <name type="scientific">Caballeronia sordidicola</name>
    <name type="common">Burkholderia sordidicola</name>
    <dbReference type="NCBI Taxonomy" id="196367"/>
    <lineage>
        <taxon>Bacteria</taxon>
        <taxon>Pseudomonadati</taxon>
        <taxon>Pseudomonadota</taxon>
        <taxon>Betaproteobacteria</taxon>
        <taxon>Burkholderiales</taxon>
        <taxon>Burkholderiaceae</taxon>
        <taxon>Caballeronia</taxon>
    </lineage>
</organism>
<dbReference type="InterPro" id="IPR036097">
    <property type="entry name" value="HisK_dim/P_sf"/>
</dbReference>
<dbReference type="GO" id="GO:0000155">
    <property type="term" value="F:phosphorelay sensor kinase activity"/>
    <property type="evidence" value="ECO:0007669"/>
    <property type="project" value="InterPro"/>
</dbReference>
<dbReference type="EMBL" id="NBTZ01000022">
    <property type="protein sequence ID" value="OTP78817.1"/>
    <property type="molecule type" value="Genomic_DNA"/>
</dbReference>
<name>A0A242N577_CABSO</name>
<evidence type="ECO:0000256" key="3">
    <source>
        <dbReference type="ARBA" id="ARBA00022553"/>
    </source>
</evidence>
<dbReference type="SUPFAM" id="SSF55874">
    <property type="entry name" value="ATPase domain of HSP90 chaperone/DNA topoisomerase II/histidine kinase"/>
    <property type="match status" value="1"/>
</dbReference>